<dbReference type="NCBIfam" id="TIGR00254">
    <property type="entry name" value="GGDEF"/>
    <property type="match status" value="1"/>
</dbReference>
<dbReference type="InterPro" id="IPR029787">
    <property type="entry name" value="Nucleotide_cyclase"/>
</dbReference>
<dbReference type="Pfam" id="PF00990">
    <property type="entry name" value="GGDEF"/>
    <property type="match status" value="1"/>
</dbReference>
<dbReference type="PANTHER" id="PTHR33121:SF76">
    <property type="entry name" value="SIGNALING PROTEIN"/>
    <property type="match status" value="1"/>
</dbReference>
<protein>
    <submittedName>
        <fullName evidence="3">GGDEF domain-containing protein</fullName>
    </submittedName>
</protein>
<sequence>MSQRHPLYDELTSVIAEQKITSLYQPLVHLQRGSVIGYEALSRGPSDSPLHSPANLFEVAQQTQRLSKLDLLCRLCAIRRFIEFDTQALLFINVSPVTLLSEDHPKGRTLELLEQFGLRPEQVVIELSEQHRVDCPKTLRQAVEHYRKLGFLIAIDDLGAGFSGLKLWSELRPDIIKIDRYFVSQIHSDPLKKEFVRSIVSLAQTTGSKVVAEGIETDEELIQVQELGIDYGQGYLLGHPQPEIGLEPVGVYKIRNERSTSLQNLNDTASQLLCPAQAVSHDVPVGQVVDRLLRDPSLLSVAVTEGKMPVGLVQRAALLELFSTPYGRALNERRPISQVMQLNPVVVESDTPLEIVSRTVTDEESFDVRTHFIITDNGDYKGLGSVRSLLRRITESRLQSARYANPLTLLPGNVPIYREVERLLHKPKAFTFAYLDLNHFKPYNDVYGYGRGDMVIQLVAELLKNHAAGPGNFVGHVGGDDFVAIMTSDNWQQRCELILQDFDARISHYYEQADVERGGIYARTRSGNEQFFPLLGLAIGAVQPDLIGCHSHHEIAALAADAKKQAKRSSTSSLFISRRRVPNQSYAPAPSLQVVENA</sequence>
<dbReference type="Proteomes" id="UP000638014">
    <property type="component" value="Unassembled WGS sequence"/>
</dbReference>
<dbReference type="Pfam" id="PF00563">
    <property type="entry name" value="EAL"/>
    <property type="match status" value="1"/>
</dbReference>
<dbReference type="RefSeq" id="WP_191146338.1">
    <property type="nucleotide sequence ID" value="NZ_JACXAF010000033.1"/>
</dbReference>
<dbReference type="CDD" id="cd01949">
    <property type="entry name" value="GGDEF"/>
    <property type="match status" value="1"/>
</dbReference>
<dbReference type="SUPFAM" id="SSF55073">
    <property type="entry name" value="Nucleotide cyclase"/>
    <property type="match status" value="1"/>
</dbReference>
<dbReference type="SMART" id="SM00052">
    <property type="entry name" value="EAL"/>
    <property type="match status" value="1"/>
</dbReference>
<evidence type="ECO:0000259" key="2">
    <source>
        <dbReference type="PROSITE" id="PS50887"/>
    </source>
</evidence>
<dbReference type="InterPro" id="IPR035919">
    <property type="entry name" value="EAL_sf"/>
</dbReference>
<dbReference type="InterPro" id="IPR001633">
    <property type="entry name" value="EAL_dom"/>
</dbReference>
<reference evidence="3" key="1">
    <citation type="submission" date="2020-09" db="EMBL/GenBank/DDBJ databases">
        <title>A novel bacterium of genus Neiella, isolated from South China Sea.</title>
        <authorList>
            <person name="Huang H."/>
            <person name="Mo K."/>
            <person name="Hu Y."/>
        </authorList>
    </citation>
    <scope>NUCLEOTIDE SEQUENCE</scope>
    <source>
        <strain evidence="3">HB171785</strain>
    </source>
</reference>
<dbReference type="Gene3D" id="3.10.580.10">
    <property type="entry name" value="CBS-domain"/>
    <property type="match status" value="1"/>
</dbReference>
<feature type="domain" description="GGDEF" evidence="2">
    <location>
        <begin position="428"/>
        <end position="579"/>
    </location>
</feature>
<dbReference type="Gene3D" id="3.30.70.270">
    <property type="match status" value="1"/>
</dbReference>
<dbReference type="AlphaFoldDB" id="A0A8J6QL17"/>
<feature type="domain" description="EAL" evidence="1">
    <location>
        <begin position="4"/>
        <end position="254"/>
    </location>
</feature>
<evidence type="ECO:0000313" key="4">
    <source>
        <dbReference type="Proteomes" id="UP000638014"/>
    </source>
</evidence>
<dbReference type="InterPro" id="IPR043128">
    <property type="entry name" value="Rev_trsase/Diguanyl_cyclase"/>
</dbReference>
<dbReference type="SUPFAM" id="SSF54631">
    <property type="entry name" value="CBS-domain pair"/>
    <property type="match status" value="1"/>
</dbReference>
<dbReference type="InterPro" id="IPR000160">
    <property type="entry name" value="GGDEF_dom"/>
</dbReference>
<evidence type="ECO:0000259" key="1">
    <source>
        <dbReference type="PROSITE" id="PS50883"/>
    </source>
</evidence>
<organism evidence="3 4">
    <name type="scientific">Neiella litorisoli</name>
    <dbReference type="NCBI Taxonomy" id="2771431"/>
    <lineage>
        <taxon>Bacteria</taxon>
        <taxon>Pseudomonadati</taxon>
        <taxon>Pseudomonadota</taxon>
        <taxon>Gammaproteobacteria</taxon>
        <taxon>Alteromonadales</taxon>
        <taxon>Echinimonadaceae</taxon>
        <taxon>Neiella</taxon>
    </lineage>
</organism>
<dbReference type="Gene3D" id="3.20.20.450">
    <property type="entry name" value="EAL domain"/>
    <property type="match status" value="1"/>
</dbReference>
<dbReference type="InterPro" id="IPR046342">
    <property type="entry name" value="CBS_dom_sf"/>
</dbReference>
<dbReference type="PANTHER" id="PTHR33121">
    <property type="entry name" value="CYCLIC DI-GMP PHOSPHODIESTERASE PDEF"/>
    <property type="match status" value="1"/>
</dbReference>
<dbReference type="PROSITE" id="PS50887">
    <property type="entry name" value="GGDEF"/>
    <property type="match status" value="1"/>
</dbReference>
<dbReference type="InterPro" id="IPR050706">
    <property type="entry name" value="Cyclic-di-GMP_PDE-like"/>
</dbReference>
<dbReference type="CDD" id="cd04598">
    <property type="entry name" value="CBS_pair_GGDEF_EAL"/>
    <property type="match status" value="1"/>
</dbReference>
<accession>A0A8J6QL17</accession>
<dbReference type="PROSITE" id="PS50883">
    <property type="entry name" value="EAL"/>
    <property type="match status" value="1"/>
</dbReference>
<dbReference type="GO" id="GO:0071111">
    <property type="term" value="F:cyclic-guanylate-specific phosphodiesterase activity"/>
    <property type="evidence" value="ECO:0007669"/>
    <property type="project" value="InterPro"/>
</dbReference>
<dbReference type="SUPFAM" id="SSF141868">
    <property type="entry name" value="EAL domain-like"/>
    <property type="match status" value="1"/>
</dbReference>
<dbReference type="EMBL" id="JACXAF010000033">
    <property type="protein sequence ID" value="MBD1391284.1"/>
    <property type="molecule type" value="Genomic_DNA"/>
</dbReference>
<gene>
    <name evidence="3" type="ORF">IC617_17800</name>
</gene>
<dbReference type="SMART" id="SM00267">
    <property type="entry name" value="GGDEF"/>
    <property type="match status" value="1"/>
</dbReference>
<proteinExistence type="predicted"/>
<name>A0A8J6QL17_9GAMM</name>
<evidence type="ECO:0000313" key="3">
    <source>
        <dbReference type="EMBL" id="MBD1391284.1"/>
    </source>
</evidence>
<dbReference type="CDD" id="cd01948">
    <property type="entry name" value="EAL"/>
    <property type="match status" value="1"/>
</dbReference>
<keyword evidence="4" id="KW-1185">Reference proteome</keyword>
<comment type="caution">
    <text evidence="3">The sequence shown here is derived from an EMBL/GenBank/DDBJ whole genome shotgun (WGS) entry which is preliminary data.</text>
</comment>